<protein>
    <submittedName>
        <fullName evidence="2">Uncharacterized protein</fullName>
    </submittedName>
</protein>
<evidence type="ECO:0000313" key="2">
    <source>
        <dbReference type="EMBL" id="KAL3785753.1"/>
    </source>
</evidence>
<name>A0ABD3PCB9_9STRA</name>
<gene>
    <name evidence="2" type="ORF">ACHAWO_009539</name>
</gene>
<feature type="compositionally biased region" description="Polar residues" evidence="1">
    <location>
        <begin position="210"/>
        <end position="222"/>
    </location>
</feature>
<feature type="region of interest" description="Disordered" evidence="1">
    <location>
        <begin position="178"/>
        <end position="229"/>
    </location>
</feature>
<feature type="region of interest" description="Disordered" evidence="1">
    <location>
        <begin position="18"/>
        <end position="46"/>
    </location>
</feature>
<dbReference type="Proteomes" id="UP001530400">
    <property type="component" value="Unassembled WGS sequence"/>
</dbReference>
<reference evidence="2 3" key="1">
    <citation type="submission" date="2024-10" db="EMBL/GenBank/DDBJ databases">
        <title>Updated reference genomes for cyclostephanoid diatoms.</title>
        <authorList>
            <person name="Roberts W.R."/>
            <person name="Alverson A.J."/>
        </authorList>
    </citation>
    <scope>NUCLEOTIDE SEQUENCE [LARGE SCALE GENOMIC DNA]</scope>
    <source>
        <strain evidence="2 3">AJA010-31</strain>
    </source>
</reference>
<accession>A0ABD3PCB9</accession>
<proteinExistence type="predicted"/>
<dbReference type="AlphaFoldDB" id="A0ABD3PCB9"/>
<feature type="compositionally biased region" description="Basic residues" evidence="1">
    <location>
        <begin position="183"/>
        <end position="193"/>
    </location>
</feature>
<keyword evidence="3" id="KW-1185">Reference proteome</keyword>
<comment type="caution">
    <text evidence="2">The sequence shown here is derived from an EMBL/GenBank/DDBJ whole genome shotgun (WGS) entry which is preliminary data.</text>
</comment>
<feature type="compositionally biased region" description="Basic and acidic residues" evidence="1">
    <location>
        <begin position="21"/>
        <end position="36"/>
    </location>
</feature>
<organism evidence="2 3">
    <name type="scientific">Cyclotella atomus</name>
    <dbReference type="NCBI Taxonomy" id="382360"/>
    <lineage>
        <taxon>Eukaryota</taxon>
        <taxon>Sar</taxon>
        <taxon>Stramenopiles</taxon>
        <taxon>Ochrophyta</taxon>
        <taxon>Bacillariophyta</taxon>
        <taxon>Coscinodiscophyceae</taxon>
        <taxon>Thalassiosirophycidae</taxon>
        <taxon>Stephanodiscales</taxon>
        <taxon>Stephanodiscaceae</taxon>
        <taxon>Cyclotella</taxon>
    </lineage>
</organism>
<dbReference type="EMBL" id="JALLPJ020000679">
    <property type="protein sequence ID" value="KAL3785753.1"/>
    <property type="molecule type" value="Genomic_DNA"/>
</dbReference>
<evidence type="ECO:0000313" key="3">
    <source>
        <dbReference type="Proteomes" id="UP001530400"/>
    </source>
</evidence>
<sequence>MNGRTKYQGVKLCFKCTGGTDARRNRSNDDERSVDRKHNKSDRKQVHPLALNELVRPSPIKHDTPFDMKGRCHHHKEVKLAIRQFGEWKVLVETCPMCREDAIARSKSSKPRKSQEPKYVTRYDSDGFCINHPNVKVAKKKMTGSWKVISKCSKCAAKDDSASVYSTQTKDSRATSCSVKSNKSIRSRGSTRKSKGDDVSLVMQDGKATQGESHWSNVSSSKQAKKKPKGIKRFLLASIAM</sequence>
<evidence type="ECO:0000256" key="1">
    <source>
        <dbReference type="SAM" id="MobiDB-lite"/>
    </source>
</evidence>